<evidence type="ECO:0000313" key="3">
    <source>
        <dbReference type="Proteomes" id="UP001189624"/>
    </source>
</evidence>
<evidence type="ECO:0000313" key="2">
    <source>
        <dbReference type="EMBL" id="CAJ1936713.1"/>
    </source>
</evidence>
<dbReference type="EMBL" id="OY731400">
    <property type="protein sequence ID" value="CAJ1936713.1"/>
    <property type="molecule type" value="Genomic_DNA"/>
</dbReference>
<evidence type="ECO:0000256" key="1">
    <source>
        <dbReference type="SAM" id="MobiDB-lite"/>
    </source>
</evidence>
<name>A0AA86SPN6_9FABA</name>
<organism evidence="2 3">
    <name type="scientific">Sphenostylis stenocarpa</name>
    <dbReference type="NCBI Taxonomy" id="92480"/>
    <lineage>
        <taxon>Eukaryota</taxon>
        <taxon>Viridiplantae</taxon>
        <taxon>Streptophyta</taxon>
        <taxon>Embryophyta</taxon>
        <taxon>Tracheophyta</taxon>
        <taxon>Spermatophyta</taxon>
        <taxon>Magnoliopsida</taxon>
        <taxon>eudicotyledons</taxon>
        <taxon>Gunneridae</taxon>
        <taxon>Pentapetalae</taxon>
        <taxon>rosids</taxon>
        <taxon>fabids</taxon>
        <taxon>Fabales</taxon>
        <taxon>Fabaceae</taxon>
        <taxon>Papilionoideae</taxon>
        <taxon>50 kb inversion clade</taxon>
        <taxon>NPAAA clade</taxon>
        <taxon>indigoferoid/millettioid clade</taxon>
        <taxon>Phaseoleae</taxon>
        <taxon>Sphenostylis</taxon>
    </lineage>
</organism>
<proteinExistence type="predicted"/>
<accession>A0AA86SPN6</accession>
<feature type="compositionally biased region" description="Polar residues" evidence="1">
    <location>
        <begin position="86"/>
        <end position="95"/>
    </location>
</feature>
<sequence length="176" mass="19668">MKDMKMKKWVNVKEALKLEKEETIECPLKPNCTIQAWKTLAEAIHLIKSFNPSLPYNMQATISSHHLIVHIQRRPVNSIGAVGASKNQQTMSHNLNPEKRTTHGGFLGDKVPTRQPDGVATHEALVPGKAVEDGVENNEDGVAEGGEEGVGEAWTELASWMTKLVPRSWRRSRRKK</sequence>
<feature type="non-terminal residue" evidence="2">
    <location>
        <position position="176"/>
    </location>
</feature>
<dbReference type="Gramene" id="rna-AYBTSS11_LOCUS7620">
    <property type="protein sequence ID" value="CAJ1936713.1"/>
    <property type="gene ID" value="gene-AYBTSS11_LOCUS7620"/>
</dbReference>
<keyword evidence="3" id="KW-1185">Reference proteome</keyword>
<dbReference type="AlphaFoldDB" id="A0AA86SPN6"/>
<feature type="region of interest" description="Disordered" evidence="1">
    <location>
        <begin position="86"/>
        <end position="106"/>
    </location>
</feature>
<dbReference type="Proteomes" id="UP001189624">
    <property type="component" value="Chromosome 3"/>
</dbReference>
<protein>
    <submittedName>
        <fullName evidence="2">Uncharacterized protein</fullName>
    </submittedName>
</protein>
<gene>
    <name evidence="2" type="ORF">AYBTSS11_LOCUS7620</name>
</gene>
<reference evidence="2" key="1">
    <citation type="submission" date="2023-10" db="EMBL/GenBank/DDBJ databases">
        <authorList>
            <person name="Domelevo Entfellner J.-B."/>
        </authorList>
    </citation>
    <scope>NUCLEOTIDE SEQUENCE</scope>
</reference>